<dbReference type="STRING" id="1121877.FEAC_28980"/>
<protein>
    <submittedName>
        <fullName evidence="1">Uncharacterized protein</fullName>
    </submittedName>
</protein>
<comment type="caution">
    <text evidence="1">The sequence shown here is derived from an EMBL/GenBank/DDBJ whole genome shotgun (WGS) entry which is preliminary data.</text>
</comment>
<evidence type="ECO:0000313" key="1">
    <source>
        <dbReference type="EMBL" id="KJE75362.1"/>
    </source>
</evidence>
<gene>
    <name evidence="1" type="ORF">FEAC_28980</name>
</gene>
<name>A0A0D8FSY3_9ACTN</name>
<proteinExistence type="predicted"/>
<dbReference type="AlphaFoldDB" id="A0A0D8FSY3"/>
<accession>A0A0D8FSY3</accession>
<organism evidence="1 2">
    <name type="scientific">Ferrimicrobium acidiphilum DSM 19497</name>
    <dbReference type="NCBI Taxonomy" id="1121877"/>
    <lineage>
        <taxon>Bacteria</taxon>
        <taxon>Bacillati</taxon>
        <taxon>Actinomycetota</taxon>
        <taxon>Acidimicrobiia</taxon>
        <taxon>Acidimicrobiales</taxon>
        <taxon>Acidimicrobiaceae</taxon>
        <taxon>Ferrimicrobium</taxon>
    </lineage>
</organism>
<dbReference type="Proteomes" id="UP000032336">
    <property type="component" value="Unassembled WGS sequence"/>
</dbReference>
<keyword evidence="2" id="KW-1185">Reference proteome</keyword>
<evidence type="ECO:0000313" key="2">
    <source>
        <dbReference type="Proteomes" id="UP000032336"/>
    </source>
</evidence>
<dbReference type="EMBL" id="JXUW01000046">
    <property type="protein sequence ID" value="KJE75362.1"/>
    <property type="molecule type" value="Genomic_DNA"/>
</dbReference>
<sequence length="97" mass="10905">MDPPKTAASLDEASMRNVVGLLSRRPLVAFVLSLRAKETSLSVIRRVIWTLRVAHAGRAQSATTEDRACSISKIHHWTSLNDPYLTTPSCQLVRKYW</sequence>
<reference evidence="1 2" key="1">
    <citation type="submission" date="2015-01" db="EMBL/GenBank/DDBJ databases">
        <title>Draft genome of the acidophilic iron oxidizer Ferrimicrobium acidiphilum strain T23.</title>
        <authorList>
            <person name="Poehlein A."/>
            <person name="Eisen S."/>
            <person name="Schloemann M."/>
            <person name="Johnson B.D."/>
            <person name="Daniel R."/>
            <person name="Muehling M."/>
        </authorList>
    </citation>
    <scope>NUCLEOTIDE SEQUENCE [LARGE SCALE GENOMIC DNA]</scope>
    <source>
        <strain evidence="1 2">T23</strain>
    </source>
</reference>